<feature type="binding site" evidence="12">
    <location>
        <begin position="89"/>
        <end position="90"/>
    </location>
    <ligand>
        <name>CoA</name>
        <dbReference type="ChEBI" id="CHEBI:57287"/>
    </ligand>
</feature>
<comment type="pathway">
    <text evidence="2">Siderophore biosynthesis; enterobactin biosynthesis.</text>
</comment>
<comment type="cofactor">
    <cofactor evidence="13">
        <name>Mg(2+)</name>
        <dbReference type="ChEBI" id="CHEBI:18420"/>
    </cofactor>
</comment>
<gene>
    <name evidence="16" type="primary">entD</name>
    <name evidence="16" type="ORF">E1B03_08070</name>
</gene>
<evidence type="ECO:0000256" key="3">
    <source>
        <dbReference type="ARBA" id="ARBA00008342"/>
    </source>
</evidence>
<keyword evidence="7" id="KW-0259">Enterobactin biosynthesis</keyword>
<dbReference type="EMBL" id="CP037864">
    <property type="protein sequence ID" value="QBM22395.1"/>
    <property type="molecule type" value="Genomic_DNA"/>
</dbReference>
<dbReference type="GO" id="GO:0000287">
    <property type="term" value="F:magnesium ion binding"/>
    <property type="evidence" value="ECO:0007669"/>
    <property type="project" value="InterPro"/>
</dbReference>
<dbReference type="UniPathway" id="UPA00017"/>
<reference evidence="16 17" key="1">
    <citation type="submission" date="2019-03" db="EMBL/GenBank/DDBJ databases">
        <title>Complete genome sequence of an arsenate-respiring bacteria, Citrobacter sp. LY-1.</title>
        <authorList>
            <person name="Wang H."/>
            <person name="Liu Y."/>
            <person name="Li Q."/>
            <person name="Huang J."/>
        </authorList>
    </citation>
    <scope>NUCLEOTIDE SEQUENCE [LARGE SCALE GENOMIC DNA]</scope>
    <source>
        <strain evidence="16 17">LY-1</strain>
    </source>
</reference>
<evidence type="ECO:0000256" key="5">
    <source>
        <dbReference type="ARBA" id="ARBA00019087"/>
    </source>
</evidence>
<keyword evidence="17" id="KW-1185">Reference proteome</keyword>
<evidence type="ECO:0000259" key="15">
    <source>
        <dbReference type="Pfam" id="PF17837"/>
    </source>
</evidence>
<organism evidence="16 17">
    <name type="scientific">Citrobacter arsenatis</name>
    <dbReference type="NCBI Taxonomy" id="2546350"/>
    <lineage>
        <taxon>Bacteria</taxon>
        <taxon>Pseudomonadati</taxon>
        <taxon>Pseudomonadota</taxon>
        <taxon>Gammaproteobacteria</taxon>
        <taxon>Enterobacterales</taxon>
        <taxon>Enterobacteriaceae</taxon>
        <taxon>Citrobacter</taxon>
    </lineage>
</organism>
<evidence type="ECO:0000256" key="10">
    <source>
        <dbReference type="ARBA" id="ARBA00049176"/>
    </source>
</evidence>
<dbReference type="GO" id="GO:0009366">
    <property type="term" value="C:enterobactin synthetase complex"/>
    <property type="evidence" value="ECO:0007669"/>
    <property type="project" value="InterPro"/>
</dbReference>
<dbReference type="Proteomes" id="UP000293850">
    <property type="component" value="Chromosome"/>
</dbReference>
<dbReference type="PANTHER" id="PTHR38096">
    <property type="entry name" value="ENTEROBACTIN SYNTHASE COMPONENT D"/>
    <property type="match status" value="1"/>
</dbReference>
<keyword evidence="6" id="KW-0808">Transferase</keyword>
<dbReference type="Pfam" id="PF17837">
    <property type="entry name" value="4PPT_N"/>
    <property type="match status" value="1"/>
</dbReference>
<feature type="binding site" evidence="12">
    <location>
        <position position="54"/>
    </location>
    <ligand>
        <name>CoA</name>
        <dbReference type="ChEBI" id="CHEBI:57287"/>
    </ligand>
</feature>
<protein>
    <recommendedName>
        <fullName evidence="5">Enterobactin synthase component D</fullName>
    </recommendedName>
    <alternativeName>
        <fullName evidence="8">4'-phosphopantetheinyl transferase EntD</fullName>
    </alternativeName>
    <alternativeName>
        <fullName evidence="9">Enterochelin synthase D</fullName>
    </alternativeName>
</protein>
<dbReference type="RefSeq" id="WP_133086022.1">
    <property type="nucleotide sequence ID" value="NZ_CP037864.1"/>
</dbReference>
<evidence type="ECO:0000256" key="8">
    <source>
        <dbReference type="ARBA" id="ARBA00029894"/>
    </source>
</evidence>
<feature type="binding site" evidence="13">
    <location>
        <position position="107"/>
    </location>
    <ligand>
        <name>Mg(2+)</name>
        <dbReference type="ChEBI" id="CHEBI:18420"/>
    </ligand>
</feature>
<evidence type="ECO:0000256" key="2">
    <source>
        <dbReference type="ARBA" id="ARBA00004993"/>
    </source>
</evidence>
<dbReference type="Pfam" id="PF01648">
    <property type="entry name" value="ACPS"/>
    <property type="match status" value="1"/>
</dbReference>
<dbReference type="GO" id="GO:0005886">
    <property type="term" value="C:plasma membrane"/>
    <property type="evidence" value="ECO:0007669"/>
    <property type="project" value="TreeGrafter"/>
</dbReference>
<feature type="binding site" evidence="12">
    <location>
        <position position="152"/>
    </location>
    <ligand>
        <name>CoA</name>
        <dbReference type="ChEBI" id="CHEBI:57287"/>
    </ligand>
</feature>
<feature type="binding site" evidence="13">
    <location>
        <position position="108"/>
    </location>
    <ligand>
        <name>Mg(2+)</name>
        <dbReference type="ChEBI" id="CHEBI:18420"/>
    </ligand>
</feature>
<keyword evidence="16" id="KW-0436">Ligase</keyword>
<evidence type="ECO:0000259" key="14">
    <source>
        <dbReference type="Pfam" id="PF01648"/>
    </source>
</evidence>
<dbReference type="GO" id="GO:0008897">
    <property type="term" value="F:holo-[acyl-carrier-protein] synthase activity"/>
    <property type="evidence" value="ECO:0007669"/>
    <property type="project" value="InterPro"/>
</dbReference>
<keyword evidence="13" id="KW-0460">Magnesium</keyword>
<feature type="domain" description="4'-phosphopantetheinyl transferase" evidence="14">
    <location>
        <begin position="103"/>
        <end position="193"/>
    </location>
</feature>
<comment type="function">
    <text evidence="1">Involved in the biosynthesis of the siderophore enterobactin (enterochelin), which is a macrocyclic trimeric lactone of N-(2,3-dihydroxybenzoyl)-serine. The serine trilactone serves as a scaffolding for the three catechol functionalities that provide hexadentate coordination for the tightly ligated iron(2+) atoms. Plays an essential role in the assembly of the enterobactin by catalyzing the transfer of the 4'-phosphopantetheine (Ppant) moiety from coenzyme A to the apo-domains of both EntB (ArCP domain) and EntF (PCP domain) to yield their holo-forms which make them competent for the activation of 2,3-dihydroxybenzoate (DHB) and L-serine, respectively.</text>
</comment>
<dbReference type="InterPro" id="IPR008278">
    <property type="entry name" value="4-PPantetheinyl_Trfase_dom"/>
</dbReference>
<dbReference type="InterPro" id="IPR041354">
    <property type="entry name" value="4PPT_N"/>
</dbReference>
<evidence type="ECO:0000256" key="9">
    <source>
        <dbReference type="ARBA" id="ARBA00031996"/>
    </source>
</evidence>
<evidence type="ECO:0000256" key="7">
    <source>
        <dbReference type="ARBA" id="ARBA00023191"/>
    </source>
</evidence>
<comment type="catalytic activity">
    <reaction evidence="10">
        <text>apo-[aryl-carrier protein] + CoA = holo-[aryl-carrier protein] + adenosine 3',5'-bisphosphate + H(+)</text>
        <dbReference type="Rhea" id="RHEA:48404"/>
        <dbReference type="Rhea" id="RHEA-COMP:15903"/>
        <dbReference type="Rhea" id="RHEA-COMP:17557"/>
        <dbReference type="ChEBI" id="CHEBI:15378"/>
        <dbReference type="ChEBI" id="CHEBI:29999"/>
        <dbReference type="ChEBI" id="CHEBI:57287"/>
        <dbReference type="ChEBI" id="CHEBI:58343"/>
        <dbReference type="ChEBI" id="CHEBI:64479"/>
    </reaction>
</comment>
<evidence type="ECO:0000256" key="4">
    <source>
        <dbReference type="ARBA" id="ARBA00011503"/>
    </source>
</evidence>
<feature type="binding site" evidence="12">
    <location>
        <position position="46"/>
    </location>
    <ligand>
        <name>CoA</name>
        <dbReference type="ChEBI" id="CHEBI:57287"/>
    </ligand>
</feature>
<comment type="subunit">
    <text evidence="4">EntB, EntD, EntE, and EntF form a multienzyme complex called enterobactin synthase.</text>
</comment>
<name>A0A4P6WL28_9ENTR</name>
<keyword evidence="13" id="KW-0479">Metal-binding</keyword>
<evidence type="ECO:0000256" key="6">
    <source>
        <dbReference type="ARBA" id="ARBA00022679"/>
    </source>
</evidence>
<evidence type="ECO:0000256" key="1">
    <source>
        <dbReference type="ARBA" id="ARBA00003937"/>
    </source>
</evidence>
<evidence type="ECO:0000256" key="11">
    <source>
        <dbReference type="ARBA" id="ARBA00049191"/>
    </source>
</evidence>
<feature type="domain" description="4'-phosphopantetheinyl transferase N-terminal" evidence="15">
    <location>
        <begin position="39"/>
        <end position="100"/>
    </location>
</feature>
<dbReference type="GO" id="GO:0009239">
    <property type="term" value="P:enterobactin biosynthetic process"/>
    <property type="evidence" value="ECO:0007669"/>
    <property type="project" value="UniProtKB-UniPathway"/>
</dbReference>
<sequence>MYTTHTPLTFADHTLHIVEFDPDSFHEHDLLWLPHHTQLQPSGRKRKAEHLAGRIAAVHALREYGIKAVPGIGGQRQPLWPQTLFGSISHSASTALAVVSTHPVGLDIEAIFTPQTAVELTDGIIDNRERSILHHAGLPFPLALTLAFSAKESLYKTFSEHTTALPGFASAKVNALTPTQITLQIQPLFSQSLAGQEINVRWYQRDENVITFCMSSTPCPRSFSV</sequence>
<dbReference type="AlphaFoldDB" id="A0A4P6WL28"/>
<proteinExistence type="inferred from homology"/>
<dbReference type="GO" id="GO:0016874">
    <property type="term" value="F:ligase activity"/>
    <property type="evidence" value="ECO:0007669"/>
    <property type="project" value="UniProtKB-KW"/>
</dbReference>
<dbReference type="NCBIfam" id="NF007604">
    <property type="entry name" value="PRK10251.1"/>
    <property type="match status" value="1"/>
</dbReference>
<dbReference type="Gene3D" id="3.90.470.20">
    <property type="entry name" value="4'-phosphopantetheinyl transferase domain"/>
    <property type="match status" value="1"/>
</dbReference>
<feature type="binding site" evidence="12">
    <location>
        <position position="156"/>
    </location>
    <ligand>
        <name>CoA</name>
        <dbReference type="ChEBI" id="CHEBI:57287"/>
    </ligand>
</feature>
<evidence type="ECO:0000256" key="12">
    <source>
        <dbReference type="PIRSR" id="PIRSR603542-1"/>
    </source>
</evidence>
<evidence type="ECO:0000256" key="13">
    <source>
        <dbReference type="PIRSR" id="PIRSR603542-2"/>
    </source>
</evidence>
<evidence type="ECO:0000313" key="16">
    <source>
        <dbReference type="EMBL" id="QBM22395.1"/>
    </source>
</evidence>
<dbReference type="KEGG" id="cars:E1B03_08070"/>
<feature type="binding site" evidence="13">
    <location>
        <position position="109"/>
    </location>
    <ligand>
        <name>Mg(2+)</name>
        <dbReference type="ChEBI" id="CHEBI:18420"/>
    </ligand>
</feature>
<feature type="binding site" evidence="12">
    <location>
        <position position="107"/>
    </location>
    <ligand>
        <name>CoA</name>
        <dbReference type="ChEBI" id="CHEBI:57287"/>
    </ligand>
</feature>
<dbReference type="InterPro" id="IPR037143">
    <property type="entry name" value="4-PPantetheinyl_Trfase_dom_sf"/>
</dbReference>
<dbReference type="PANTHER" id="PTHR38096:SF1">
    <property type="entry name" value="ENTEROBACTIN SYNTHASE COMPONENT D"/>
    <property type="match status" value="1"/>
</dbReference>
<comment type="catalytic activity">
    <reaction evidence="11">
        <text>apo-[peptidyl-carrier protein] + CoA = holo-[peptidyl-carrier protein] + adenosine 3',5'-bisphosphate + H(+)</text>
        <dbReference type="Rhea" id="RHEA:46228"/>
        <dbReference type="Rhea" id="RHEA-COMP:11479"/>
        <dbReference type="Rhea" id="RHEA-COMP:11480"/>
        <dbReference type="ChEBI" id="CHEBI:15378"/>
        <dbReference type="ChEBI" id="CHEBI:29999"/>
        <dbReference type="ChEBI" id="CHEBI:57287"/>
        <dbReference type="ChEBI" id="CHEBI:58343"/>
        <dbReference type="ChEBI" id="CHEBI:64479"/>
    </reaction>
</comment>
<dbReference type="PRINTS" id="PR01399">
    <property type="entry name" value="ENTSNTHTASED"/>
</dbReference>
<evidence type="ECO:0000313" key="17">
    <source>
        <dbReference type="Proteomes" id="UP000293850"/>
    </source>
</evidence>
<dbReference type="InterPro" id="IPR003542">
    <property type="entry name" value="Enbac_synth_compD-like"/>
</dbReference>
<comment type="similarity">
    <text evidence="3">Belongs to the P-Pant transferase superfamily. EntD family.</text>
</comment>
<accession>A0A4P6WL28</accession>
<dbReference type="SUPFAM" id="SSF56214">
    <property type="entry name" value="4'-phosphopantetheinyl transferase"/>
    <property type="match status" value="1"/>
</dbReference>